<dbReference type="PATRIC" id="fig|1031711.3.peg.170"/>
<dbReference type="KEGG" id="rsn:RSPO_c00171"/>
<evidence type="ECO:0000313" key="2">
    <source>
        <dbReference type="EMBL" id="AEG67475.1"/>
    </source>
</evidence>
<protein>
    <submittedName>
        <fullName evidence="2">Uncharacterized protein</fullName>
    </submittedName>
</protein>
<organism evidence="2 3">
    <name type="scientific">Ralstonia solanacearum (strain Po82)</name>
    <dbReference type="NCBI Taxonomy" id="1031711"/>
    <lineage>
        <taxon>Bacteria</taxon>
        <taxon>Pseudomonadati</taxon>
        <taxon>Pseudomonadota</taxon>
        <taxon>Betaproteobacteria</taxon>
        <taxon>Burkholderiales</taxon>
        <taxon>Burkholderiaceae</taxon>
        <taxon>Ralstonia</taxon>
        <taxon>Ralstonia solanacearum species complex</taxon>
    </lineage>
</organism>
<evidence type="ECO:0000313" key="3">
    <source>
        <dbReference type="Proteomes" id="UP000007953"/>
    </source>
</evidence>
<proteinExistence type="predicted"/>
<gene>
    <name evidence="2" type="ordered locus">RSPO_c00171</name>
</gene>
<dbReference type="AlphaFoldDB" id="F6G6C9"/>
<accession>F6G6C9</accession>
<dbReference type="HOGENOM" id="CLU_1814234_0_0_4"/>
<dbReference type="EMBL" id="CP002819">
    <property type="protein sequence ID" value="AEG67475.1"/>
    <property type="molecule type" value="Genomic_DNA"/>
</dbReference>
<dbReference type="Proteomes" id="UP000007953">
    <property type="component" value="Chromosome"/>
</dbReference>
<name>F6G6C9_RALS8</name>
<feature type="compositionally biased region" description="Basic and acidic residues" evidence="1">
    <location>
        <begin position="133"/>
        <end position="142"/>
    </location>
</feature>
<sequence>MRCACTARSRRSGPHRAAKLKDPSTLLITAVAQRLERPFARPAFTVRGHNKNRRSLQRAMTNAAPLWGGRFSRHRSIIWMSSPDRYGAIPKRGAVRARACSQSHPGGSHGTRFPGRVSRVPYSRGRAPALSGDRVDRPAARL</sequence>
<feature type="region of interest" description="Disordered" evidence="1">
    <location>
        <begin position="98"/>
        <end position="142"/>
    </location>
</feature>
<evidence type="ECO:0000256" key="1">
    <source>
        <dbReference type="SAM" id="MobiDB-lite"/>
    </source>
</evidence>
<reference evidence="2 3" key="1">
    <citation type="journal article" date="2011" name="J. Bacteriol.">
        <title>Complete genome sequence of the plant pathogen Ralstonia solanacearum strain Po82.</title>
        <authorList>
            <person name="Xu J."/>
            <person name="Zheng H.J."/>
            <person name="Liu L."/>
            <person name="Pan Z.C."/>
            <person name="Prior P."/>
            <person name="Tang B."/>
            <person name="Xu J.S."/>
            <person name="Zhang H."/>
            <person name="Tian Q."/>
            <person name="Zhang L.Q."/>
            <person name="Feng J."/>
        </authorList>
    </citation>
    <scope>NUCLEOTIDE SEQUENCE [LARGE SCALE GENOMIC DNA]</scope>
    <source>
        <strain evidence="2 3">Po82</strain>
    </source>
</reference>